<feature type="transmembrane region" description="Helical" evidence="9">
    <location>
        <begin position="36"/>
        <end position="54"/>
    </location>
</feature>
<dbReference type="InterPro" id="IPR011527">
    <property type="entry name" value="ABC1_TM_dom"/>
</dbReference>
<dbReference type="InterPro" id="IPR036640">
    <property type="entry name" value="ABC1_TM_sf"/>
</dbReference>
<dbReference type="Gene3D" id="1.20.1560.10">
    <property type="entry name" value="ABC transporter type 1, transmembrane domain"/>
    <property type="match status" value="1"/>
</dbReference>
<dbReference type="InterPro" id="IPR017871">
    <property type="entry name" value="ABC_transporter-like_CS"/>
</dbReference>
<keyword evidence="7 9" id="KW-1133">Transmembrane helix</keyword>
<dbReference type="PROSITE" id="PS50893">
    <property type="entry name" value="ABC_TRANSPORTER_2"/>
    <property type="match status" value="1"/>
</dbReference>
<dbReference type="InterPro" id="IPR039421">
    <property type="entry name" value="Type_1_exporter"/>
</dbReference>
<keyword evidence="8 9" id="KW-0472">Membrane</keyword>
<protein>
    <recommendedName>
        <fullName evidence="14">ABC transporter ATP-binding protein</fullName>
    </recommendedName>
</protein>
<dbReference type="PANTHER" id="PTHR24221:SF579">
    <property type="entry name" value="ABC TRANSPORTER"/>
    <property type="match status" value="1"/>
</dbReference>
<dbReference type="GO" id="GO:0005524">
    <property type="term" value="F:ATP binding"/>
    <property type="evidence" value="ECO:0007669"/>
    <property type="project" value="UniProtKB-KW"/>
</dbReference>
<dbReference type="SUPFAM" id="SSF90123">
    <property type="entry name" value="ABC transporter transmembrane region"/>
    <property type="match status" value="1"/>
</dbReference>
<evidence type="ECO:0000313" key="13">
    <source>
        <dbReference type="Proteomes" id="UP000182517"/>
    </source>
</evidence>
<evidence type="ECO:0000256" key="9">
    <source>
        <dbReference type="SAM" id="Phobius"/>
    </source>
</evidence>
<name>A0A1L3GT47_9BACT</name>
<dbReference type="SUPFAM" id="SSF52540">
    <property type="entry name" value="P-loop containing nucleoside triphosphate hydrolases"/>
    <property type="match status" value="1"/>
</dbReference>
<dbReference type="GO" id="GO:0140359">
    <property type="term" value="F:ABC-type transporter activity"/>
    <property type="evidence" value="ECO:0007669"/>
    <property type="project" value="InterPro"/>
</dbReference>
<feature type="domain" description="ABC transporter" evidence="10">
    <location>
        <begin position="316"/>
        <end position="549"/>
    </location>
</feature>
<dbReference type="InterPro" id="IPR003439">
    <property type="entry name" value="ABC_transporter-like_ATP-bd"/>
</dbReference>
<feature type="transmembrane region" description="Helical" evidence="9">
    <location>
        <begin position="115"/>
        <end position="135"/>
    </location>
</feature>
<evidence type="ECO:0000256" key="3">
    <source>
        <dbReference type="ARBA" id="ARBA00022475"/>
    </source>
</evidence>
<dbReference type="PROSITE" id="PS50929">
    <property type="entry name" value="ABC_TM1F"/>
    <property type="match status" value="1"/>
</dbReference>
<feature type="transmembrane region" description="Helical" evidence="9">
    <location>
        <begin position="141"/>
        <end position="159"/>
    </location>
</feature>
<feature type="transmembrane region" description="Helical" evidence="9">
    <location>
        <begin position="223"/>
        <end position="244"/>
    </location>
</feature>
<dbReference type="InterPro" id="IPR003593">
    <property type="entry name" value="AAA+_ATPase"/>
</dbReference>
<keyword evidence="2" id="KW-0813">Transport</keyword>
<dbReference type="SMART" id="SM00382">
    <property type="entry name" value="AAA"/>
    <property type="match status" value="1"/>
</dbReference>
<dbReference type="GO" id="GO:0005886">
    <property type="term" value="C:plasma membrane"/>
    <property type="evidence" value="ECO:0007669"/>
    <property type="project" value="UniProtKB-SubCell"/>
</dbReference>
<dbReference type="Gene3D" id="3.40.50.300">
    <property type="entry name" value="P-loop containing nucleotide triphosphate hydrolases"/>
    <property type="match status" value="1"/>
</dbReference>
<keyword evidence="13" id="KW-1185">Reference proteome</keyword>
<dbReference type="GO" id="GO:0016887">
    <property type="term" value="F:ATP hydrolysis activity"/>
    <property type="evidence" value="ECO:0007669"/>
    <property type="project" value="InterPro"/>
</dbReference>
<feature type="transmembrane region" description="Helical" evidence="9">
    <location>
        <begin position="264"/>
        <end position="282"/>
    </location>
</feature>
<organism evidence="12 13">
    <name type="scientific">Syntrophotalea acetylenivorans</name>
    <dbReference type="NCBI Taxonomy" id="1842532"/>
    <lineage>
        <taxon>Bacteria</taxon>
        <taxon>Pseudomonadati</taxon>
        <taxon>Thermodesulfobacteriota</taxon>
        <taxon>Desulfuromonadia</taxon>
        <taxon>Desulfuromonadales</taxon>
        <taxon>Syntrophotaleaceae</taxon>
        <taxon>Syntrophotalea</taxon>
    </lineage>
</organism>
<dbReference type="Pfam" id="PF00664">
    <property type="entry name" value="ABC_membrane"/>
    <property type="match status" value="1"/>
</dbReference>
<evidence type="ECO:0000313" key="12">
    <source>
        <dbReference type="EMBL" id="APG29101.1"/>
    </source>
</evidence>
<reference evidence="12 13" key="1">
    <citation type="journal article" date="2017" name="Genome Announc.">
        <title>Complete Genome Sequences of Two Acetylene-Fermenting Pelobacter acetylenicus Strains.</title>
        <authorList>
            <person name="Sutton J.M."/>
            <person name="Baesman S.M."/>
            <person name="Fierst J.L."/>
            <person name="Poret-Peterson A.T."/>
            <person name="Oremland R.S."/>
            <person name="Dunlap D.S."/>
            <person name="Akob D.M."/>
        </authorList>
    </citation>
    <scope>NUCLEOTIDE SEQUENCE [LARGE SCALE GENOMIC DNA]</scope>
    <source>
        <strain evidence="12 13">SFB93</strain>
    </source>
</reference>
<evidence type="ECO:0000256" key="8">
    <source>
        <dbReference type="ARBA" id="ARBA00023136"/>
    </source>
</evidence>
<evidence type="ECO:0000256" key="4">
    <source>
        <dbReference type="ARBA" id="ARBA00022692"/>
    </source>
</evidence>
<dbReference type="STRING" id="1842532.A7E78_10670"/>
<evidence type="ECO:0000256" key="1">
    <source>
        <dbReference type="ARBA" id="ARBA00004651"/>
    </source>
</evidence>
<dbReference type="Proteomes" id="UP000182517">
    <property type="component" value="Chromosome"/>
</dbReference>
<evidence type="ECO:0000256" key="5">
    <source>
        <dbReference type="ARBA" id="ARBA00022741"/>
    </source>
</evidence>
<evidence type="ECO:0000256" key="6">
    <source>
        <dbReference type="ARBA" id="ARBA00022840"/>
    </source>
</evidence>
<evidence type="ECO:0008006" key="14">
    <source>
        <dbReference type="Google" id="ProtNLM"/>
    </source>
</evidence>
<evidence type="ECO:0000256" key="7">
    <source>
        <dbReference type="ARBA" id="ARBA00022989"/>
    </source>
</evidence>
<gene>
    <name evidence="12" type="ORF">A7E78_10670</name>
</gene>
<dbReference type="PANTHER" id="PTHR24221">
    <property type="entry name" value="ATP-BINDING CASSETTE SUB-FAMILY B"/>
    <property type="match status" value="1"/>
</dbReference>
<comment type="subcellular location">
    <subcellularLocation>
        <location evidence="1">Cell membrane</location>
        <topology evidence="1">Multi-pass membrane protein</topology>
    </subcellularLocation>
</comment>
<feature type="domain" description="ABC transmembrane type-1" evidence="11">
    <location>
        <begin position="3"/>
        <end position="284"/>
    </location>
</feature>
<keyword evidence="6" id="KW-0067">ATP-binding</keyword>
<keyword evidence="3" id="KW-1003">Cell membrane</keyword>
<sequence>MLLVGLGWLLLTDFLGLLLPWMLKVGVDSAQQGAHRQLLLAAAVLLVGALLRFGTRLLSRFAFLHSACRLEIDLRRDLLSSLLCREGPFFDSHRTGDLLSRCTNDLSNIRTMAGFGLLILLNTVLVYLLTLSLLFSLSPSLTLLALIPYPLLLLLVKYLSGRLLTASSAVQKGLGRISEALEEGISGHAVIRSYSLHGVRCDHFEQLNGEYLSSSLKLAKLRALIGPVMALIAPISTLLILYFGGGRVVAGKLSLGELIAFNAYLMQLAMPTLMLGWVLSLGQRAMASIERLRSLLTPLPSTERLRLAAASTAPTVEIQRLNFAYDGQPVLKDLSLTLTAGSLTGISGTTGSGKSTLLQLLAGFYPVKPGEINIDGQDLTTLDPVEHRQRLAVVPQEGRLFSGTLQDNLLYGVPGADTELLQRVADAVCLSDEVAAFEEGFSTRVGEGGKALSGGQRQRVALGRALARDGSLWLLDDPFSHLDAATARQVWQALQPLLRDKTVLLVSARVSLLEMADDIVILDQGRVAEQGSHVELLALEGRYARLLEQERLKQELEGLA</sequence>
<dbReference type="Pfam" id="PF00005">
    <property type="entry name" value="ABC_tran"/>
    <property type="match status" value="1"/>
</dbReference>
<keyword evidence="5" id="KW-0547">Nucleotide-binding</keyword>
<dbReference type="FunFam" id="3.40.50.300:FF:000854">
    <property type="entry name" value="Multidrug ABC transporter ATP-binding protein"/>
    <property type="match status" value="1"/>
</dbReference>
<evidence type="ECO:0000259" key="10">
    <source>
        <dbReference type="PROSITE" id="PS50893"/>
    </source>
</evidence>
<dbReference type="KEGG" id="pef:A7E78_10670"/>
<keyword evidence="4 9" id="KW-0812">Transmembrane</keyword>
<dbReference type="InterPro" id="IPR027417">
    <property type="entry name" value="P-loop_NTPase"/>
</dbReference>
<evidence type="ECO:0000259" key="11">
    <source>
        <dbReference type="PROSITE" id="PS50929"/>
    </source>
</evidence>
<dbReference type="EMBL" id="CP015519">
    <property type="protein sequence ID" value="APG29101.1"/>
    <property type="molecule type" value="Genomic_DNA"/>
</dbReference>
<proteinExistence type="predicted"/>
<evidence type="ECO:0000256" key="2">
    <source>
        <dbReference type="ARBA" id="ARBA00022448"/>
    </source>
</evidence>
<dbReference type="PROSITE" id="PS00211">
    <property type="entry name" value="ABC_TRANSPORTER_1"/>
    <property type="match status" value="1"/>
</dbReference>
<accession>A0A1L3GT47</accession>
<dbReference type="AlphaFoldDB" id="A0A1L3GT47"/>